<proteinExistence type="predicted"/>
<gene>
    <name evidence="1" type="ORF">Msub_20178</name>
</gene>
<dbReference type="PATRIC" id="fig|1658765.3.peg.3444"/>
<accession>A0A0J7J451</accession>
<comment type="caution">
    <text evidence="1">The sequence shown here is derived from an EMBL/GenBank/DDBJ whole genome shotgun (WGS) entry which is preliminary data.</text>
</comment>
<dbReference type="OrthoDB" id="8961953at2"/>
<evidence type="ECO:0000313" key="1">
    <source>
        <dbReference type="EMBL" id="KMQ72982.1"/>
    </source>
</evidence>
<organism evidence="1 2">
    <name type="scientific">Marinobacter subterrani</name>
    <dbReference type="NCBI Taxonomy" id="1658765"/>
    <lineage>
        <taxon>Bacteria</taxon>
        <taxon>Pseudomonadati</taxon>
        <taxon>Pseudomonadota</taxon>
        <taxon>Gammaproteobacteria</taxon>
        <taxon>Pseudomonadales</taxon>
        <taxon>Marinobacteraceae</taxon>
        <taxon>Marinobacter</taxon>
    </lineage>
</organism>
<keyword evidence="2" id="KW-1185">Reference proteome</keyword>
<dbReference type="EMBL" id="LFBU01000002">
    <property type="protein sequence ID" value="KMQ72982.1"/>
    <property type="molecule type" value="Genomic_DNA"/>
</dbReference>
<dbReference type="InterPro" id="IPR036271">
    <property type="entry name" value="Tet_transcr_reg_TetR-rel_C_sf"/>
</dbReference>
<name>A0A0J7J451_9GAMM</name>
<evidence type="ECO:0000313" key="2">
    <source>
        <dbReference type="Proteomes" id="UP000036102"/>
    </source>
</evidence>
<dbReference type="Proteomes" id="UP000036102">
    <property type="component" value="Unassembled WGS sequence"/>
</dbReference>
<evidence type="ECO:0008006" key="3">
    <source>
        <dbReference type="Google" id="ProtNLM"/>
    </source>
</evidence>
<dbReference type="AlphaFoldDB" id="A0A0J7J451"/>
<protein>
    <recommendedName>
        <fullName evidence="3">Transcriptional regulator, TetR family</fullName>
    </recommendedName>
</protein>
<sequence length="67" mass="7214">MKGAQKLGTLRSDLNPELTALSLLSMAVFPFIGRPVAGQVLDYSIEPGRIDTLADHTLQLFYHGAGT</sequence>
<reference evidence="1 2" key="1">
    <citation type="submission" date="2015-06" db="EMBL/GenBank/DDBJ databases">
        <title>Marinobacter subterrani, a genetically tractable neutrophilic iron-oxidizing strain isolated from the Soudan Iron Mine.</title>
        <authorList>
            <person name="Bonis B.M."/>
            <person name="Gralnick J.A."/>
        </authorList>
    </citation>
    <scope>NUCLEOTIDE SEQUENCE [LARGE SCALE GENOMIC DNA]</scope>
    <source>
        <strain evidence="1 2">JG233</strain>
    </source>
</reference>
<dbReference type="Gene3D" id="1.10.357.10">
    <property type="entry name" value="Tetracycline Repressor, domain 2"/>
    <property type="match status" value="1"/>
</dbReference>
<dbReference type="RefSeq" id="WP_048497297.1">
    <property type="nucleotide sequence ID" value="NZ_LFBU01000002.1"/>
</dbReference>
<dbReference type="SUPFAM" id="SSF48498">
    <property type="entry name" value="Tetracyclin repressor-like, C-terminal domain"/>
    <property type="match status" value="1"/>
</dbReference>
<dbReference type="STRING" id="1658765.Msub_20178"/>